<accession>G0SHM2</accession>
<proteinExistence type="predicted"/>
<dbReference type="OMA" id="LWLKQER"/>
<evidence type="ECO:0000313" key="3">
    <source>
        <dbReference type="EMBL" id="EGS17711.1"/>
    </source>
</evidence>
<sequence>MLAAQRPALLLAPAFRRILVTKSPRPLLPGLILPVRSSTTIAAPEFWKSLVPKPLRERQKTGKVKVKKGWNPATYFIWMFLFIGSMSIQMIALKKDQAAFMRRADVRIGQLREVVEKLQNGEEVDVEKVLGTGDAEKEREWEEALKELEREDATRSQRKKQAQAVTPPLAPKKNEAPAAAEPAKPKVQSAIASEGFY</sequence>
<gene>
    <name evidence="3" type="ORF">CTHT_0070530</name>
</gene>
<dbReference type="EMBL" id="GL988047">
    <property type="protein sequence ID" value="EGS17711.1"/>
    <property type="molecule type" value="Genomic_DNA"/>
</dbReference>
<dbReference type="AlphaFoldDB" id="G0SHM2"/>
<dbReference type="Proteomes" id="UP000008066">
    <property type="component" value="Unassembled WGS sequence"/>
</dbReference>
<dbReference type="GeneID" id="18261091"/>
<evidence type="ECO:0000256" key="2">
    <source>
        <dbReference type="SAM" id="Phobius"/>
    </source>
</evidence>
<evidence type="ECO:0000256" key="1">
    <source>
        <dbReference type="SAM" id="MobiDB-lite"/>
    </source>
</evidence>
<feature type="region of interest" description="Disordered" evidence="1">
    <location>
        <begin position="144"/>
        <end position="197"/>
    </location>
</feature>
<keyword evidence="2" id="KW-1133">Transmembrane helix</keyword>
<dbReference type="OrthoDB" id="2253354at2759"/>
<name>G0SHM2_CHATD</name>
<dbReference type="InterPro" id="IPR035213">
    <property type="entry name" value="DUF5321"/>
</dbReference>
<dbReference type="KEGG" id="cthr:CTHT_0070530"/>
<dbReference type="RefSeq" id="XP_006697329.1">
    <property type="nucleotide sequence ID" value="XM_006697266.1"/>
</dbReference>
<dbReference type="eggNOG" id="ENOG502S7FQ">
    <property type="taxonomic scope" value="Eukaryota"/>
</dbReference>
<evidence type="ECO:0000313" key="4">
    <source>
        <dbReference type="Proteomes" id="UP000008066"/>
    </source>
</evidence>
<feature type="compositionally biased region" description="Basic and acidic residues" evidence="1">
    <location>
        <begin position="144"/>
        <end position="155"/>
    </location>
</feature>
<protein>
    <submittedName>
        <fullName evidence="3">Uncharacterized protein</fullName>
    </submittedName>
</protein>
<dbReference type="Pfam" id="PF17254">
    <property type="entry name" value="DUF5321"/>
    <property type="match status" value="1"/>
</dbReference>
<dbReference type="HOGENOM" id="CLU_084831_0_0_1"/>
<feature type="transmembrane region" description="Helical" evidence="2">
    <location>
        <begin position="75"/>
        <end position="93"/>
    </location>
</feature>
<feature type="compositionally biased region" description="Low complexity" evidence="1">
    <location>
        <begin position="176"/>
        <end position="186"/>
    </location>
</feature>
<organism evidence="4">
    <name type="scientific">Chaetomium thermophilum (strain DSM 1495 / CBS 144.50 / IMI 039719)</name>
    <name type="common">Thermochaetoides thermophila</name>
    <dbReference type="NCBI Taxonomy" id="759272"/>
    <lineage>
        <taxon>Eukaryota</taxon>
        <taxon>Fungi</taxon>
        <taxon>Dikarya</taxon>
        <taxon>Ascomycota</taxon>
        <taxon>Pezizomycotina</taxon>
        <taxon>Sordariomycetes</taxon>
        <taxon>Sordariomycetidae</taxon>
        <taxon>Sordariales</taxon>
        <taxon>Chaetomiaceae</taxon>
        <taxon>Thermochaetoides</taxon>
    </lineage>
</organism>
<keyword evidence="2" id="KW-0472">Membrane</keyword>
<keyword evidence="2" id="KW-0812">Transmembrane</keyword>
<reference evidence="3 4" key="1">
    <citation type="journal article" date="2011" name="Cell">
        <title>Insight into structure and assembly of the nuclear pore complex by utilizing the genome of a eukaryotic thermophile.</title>
        <authorList>
            <person name="Amlacher S."/>
            <person name="Sarges P."/>
            <person name="Flemming D."/>
            <person name="van Noort V."/>
            <person name="Kunze R."/>
            <person name="Devos D.P."/>
            <person name="Arumugam M."/>
            <person name="Bork P."/>
            <person name="Hurt E."/>
        </authorList>
    </citation>
    <scope>NUCLEOTIDE SEQUENCE [LARGE SCALE GENOMIC DNA]</scope>
    <source>
        <strain evidence="4">DSM 1495 / CBS 144.50 / IMI 039719</strain>
    </source>
</reference>
<keyword evidence="4" id="KW-1185">Reference proteome</keyword>